<reference evidence="1" key="1">
    <citation type="journal article" date="2015" name="Nature">
        <title>Complex archaea that bridge the gap between prokaryotes and eukaryotes.</title>
        <authorList>
            <person name="Spang A."/>
            <person name="Saw J.H."/>
            <person name="Jorgensen S.L."/>
            <person name="Zaremba-Niedzwiedzka K."/>
            <person name="Martijn J."/>
            <person name="Lind A.E."/>
            <person name="van Eijk R."/>
            <person name="Schleper C."/>
            <person name="Guy L."/>
            <person name="Ettema T.J."/>
        </authorList>
    </citation>
    <scope>NUCLEOTIDE SEQUENCE</scope>
</reference>
<evidence type="ECO:0000313" key="1">
    <source>
        <dbReference type="EMBL" id="KKO08617.1"/>
    </source>
</evidence>
<dbReference type="EMBL" id="LAZR01000009">
    <property type="protein sequence ID" value="KKO08617.1"/>
    <property type="molecule type" value="Genomic_DNA"/>
</dbReference>
<comment type="caution">
    <text evidence="1">The sequence shown here is derived from an EMBL/GenBank/DDBJ whole genome shotgun (WGS) entry which is preliminary data.</text>
</comment>
<protein>
    <submittedName>
        <fullName evidence="1">Uncharacterized protein</fullName>
    </submittedName>
</protein>
<name>A0A0F9Y9G7_9ZZZZ</name>
<gene>
    <name evidence="1" type="ORF">LCGC14_0045570</name>
</gene>
<sequence>MRMFIPEIGTRLTLEDAWTFTLHREHRNETIWDRLRAADPAPFERMAAEVRNAYDLLDEYRNRPISRDPATRERNEEQMRAHIAYLQDIEKIDLTLPAGTEITIDRLYIRKGISDYSSVTFNLNKTDHPVLDVKGRKRFWAKLDDVNRIEYAPLPDPEVELDEGMAP</sequence>
<dbReference type="AlphaFoldDB" id="A0A0F9Y9G7"/>
<organism evidence="1">
    <name type="scientific">marine sediment metagenome</name>
    <dbReference type="NCBI Taxonomy" id="412755"/>
    <lineage>
        <taxon>unclassified sequences</taxon>
        <taxon>metagenomes</taxon>
        <taxon>ecological metagenomes</taxon>
    </lineage>
</organism>
<proteinExistence type="predicted"/>
<accession>A0A0F9Y9G7</accession>